<dbReference type="InterPro" id="IPR029028">
    <property type="entry name" value="Alpha/beta_knot_MTases"/>
</dbReference>
<evidence type="ECO:0000256" key="2">
    <source>
        <dbReference type="ARBA" id="ARBA00022603"/>
    </source>
</evidence>
<dbReference type="Gene3D" id="3.40.1280.10">
    <property type="match status" value="1"/>
</dbReference>
<accession>A0ABT8VNW8</accession>
<dbReference type="PANTHER" id="PTHR43191">
    <property type="entry name" value="RRNA METHYLTRANSFERASE 3"/>
    <property type="match status" value="1"/>
</dbReference>
<keyword evidence="3" id="KW-0808">Transferase</keyword>
<dbReference type="Pfam" id="PF22435">
    <property type="entry name" value="MRM3-like_sub_bind"/>
    <property type="match status" value="1"/>
</dbReference>
<dbReference type="RefSeq" id="WP_302882918.1">
    <property type="nucleotide sequence ID" value="NZ_JAUMIT010000001.1"/>
</dbReference>
<feature type="domain" description="tRNA/rRNA methyltransferase SpoU type" evidence="4">
    <location>
        <begin position="99"/>
        <end position="236"/>
    </location>
</feature>
<reference evidence="6" key="1">
    <citation type="submission" date="2023-07" db="EMBL/GenBank/DDBJ databases">
        <title>Wenyingzhuangia sp. chi5 genome sequencing and assembly.</title>
        <authorList>
            <person name="Park S."/>
        </authorList>
    </citation>
    <scope>NUCLEOTIDE SEQUENCE</scope>
    <source>
        <strain evidence="6">Chi5</strain>
    </source>
</reference>
<proteinExistence type="inferred from homology"/>
<dbReference type="Pfam" id="PF00588">
    <property type="entry name" value="SpoU_methylase"/>
    <property type="match status" value="1"/>
</dbReference>
<evidence type="ECO:0000259" key="4">
    <source>
        <dbReference type="Pfam" id="PF00588"/>
    </source>
</evidence>
<dbReference type="GO" id="GO:0032259">
    <property type="term" value="P:methylation"/>
    <property type="evidence" value="ECO:0007669"/>
    <property type="project" value="UniProtKB-KW"/>
</dbReference>
<protein>
    <submittedName>
        <fullName evidence="6">RNA methyltransferase</fullName>
    </submittedName>
</protein>
<dbReference type="SUPFAM" id="SSF55315">
    <property type="entry name" value="L30e-like"/>
    <property type="match status" value="1"/>
</dbReference>
<evidence type="ECO:0000313" key="6">
    <source>
        <dbReference type="EMBL" id="MDO3693670.1"/>
    </source>
</evidence>
<comment type="caution">
    <text evidence="6">The sequence shown here is derived from an EMBL/GenBank/DDBJ whole genome shotgun (WGS) entry which is preliminary data.</text>
</comment>
<dbReference type="InterPro" id="IPR051259">
    <property type="entry name" value="rRNA_Methyltransferase"/>
</dbReference>
<evidence type="ECO:0000256" key="1">
    <source>
        <dbReference type="ARBA" id="ARBA00007228"/>
    </source>
</evidence>
<evidence type="ECO:0000259" key="5">
    <source>
        <dbReference type="Pfam" id="PF22435"/>
    </source>
</evidence>
<keyword evidence="7" id="KW-1185">Reference proteome</keyword>
<dbReference type="InterPro" id="IPR029064">
    <property type="entry name" value="Ribosomal_eL30-like_sf"/>
</dbReference>
<sequence>MPISKNQIKLITSLQQKKYRVKEGLFVAEGKKVVNEFLNSEIVLHSLFCVEDVVEDYKNHHYEVITESELKKVSVLKSPNKVLGLFKIPSEKTSQDNGLKVVLDTINDPGNLGTIIRLCDWFGVKELICSKETVDCYNTKVVQSTMGSLTRVVVKYVDLIPYLNETQQPVYVTDMEGENVYTASLPENGIIIMGNEANGVSDEIKQIINKKLTIPRFGELQATESLNVATATAILLNEFRRATGKLK</sequence>
<dbReference type="EMBL" id="JAUMIT010000001">
    <property type="protein sequence ID" value="MDO3693670.1"/>
    <property type="molecule type" value="Genomic_DNA"/>
</dbReference>
<dbReference type="Proteomes" id="UP001168642">
    <property type="component" value="Unassembled WGS sequence"/>
</dbReference>
<evidence type="ECO:0000313" key="7">
    <source>
        <dbReference type="Proteomes" id="UP001168642"/>
    </source>
</evidence>
<dbReference type="SUPFAM" id="SSF75217">
    <property type="entry name" value="alpha/beta knot"/>
    <property type="match status" value="1"/>
</dbReference>
<name>A0ABT8VNW8_9FLAO</name>
<dbReference type="Gene3D" id="3.30.1330.30">
    <property type="match status" value="1"/>
</dbReference>
<dbReference type="InterPro" id="IPR001537">
    <property type="entry name" value="SpoU_MeTrfase"/>
</dbReference>
<keyword evidence="2 6" id="KW-0489">Methyltransferase</keyword>
<evidence type="ECO:0000256" key="3">
    <source>
        <dbReference type="ARBA" id="ARBA00022679"/>
    </source>
</evidence>
<gene>
    <name evidence="6" type="ORF">QVZ41_02270</name>
</gene>
<dbReference type="PANTHER" id="PTHR43191:SF2">
    <property type="entry name" value="RRNA METHYLTRANSFERASE 3, MITOCHONDRIAL"/>
    <property type="match status" value="1"/>
</dbReference>
<dbReference type="InterPro" id="IPR029026">
    <property type="entry name" value="tRNA_m1G_MTases_N"/>
</dbReference>
<organism evidence="6 7">
    <name type="scientific">Wenyingzhuangia gilva</name>
    <dbReference type="NCBI Taxonomy" id="3057677"/>
    <lineage>
        <taxon>Bacteria</taxon>
        <taxon>Pseudomonadati</taxon>
        <taxon>Bacteroidota</taxon>
        <taxon>Flavobacteriia</taxon>
        <taxon>Flavobacteriales</taxon>
        <taxon>Flavobacteriaceae</taxon>
        <taxon>Wenyingzhuangia</taxon>
    </lineage>
</organism>
<dbReference type="InterPro" id="IPR053888">
    <property type="entry name" value="MRM3-like_sub_bind"/>
</dbReference>
<dbReference type="CDD" id="cd18109">
    <property type="entry name" value="SpoU-like_RNA-MTase"/>
    <property type="match status" value="1"/>
</dbReference>
<feature type="domain" description="MRM3-like substrate binding" evidence="5">
    <location>
        <begin position="6"/>
        <end position="84"/>
    </location>
</feature>
<comment type="similarity">
    <text evidence="1">Belongs to the class IV-like SAM-binding methyltransferase superfamily. RNA methyltransferase TrmH family.</text>
</comment>
<dbReference type="GO" id="GO:0008168">
    <property type="term" value="F:methyltransferase activity"/>
    <property type="evidence" value="ECO:0007669"/>
    <property type="project" value="UniProtKB-KW"/>
</dbReference>